<dbReference type="PANTHER" id="PTHR45708:SF49">
    <property type="entry name" value="ENDOCHITINASE"/>
    <property type="match status" value="1"/>
</dbReference>
<evidence type="ECO:0000256" key="3">
    <source>
        <dbReference type="ARBA" id="ARBA00023295"/>
    </source>
</evidence>
<keyword evidence="3" id="KW-0326">Glycosidase</keyword>
<protein>
    <recommendedName>
        <fullName evidence="4">GH18 domain-containing protein</fullName>
    </recommendedName>
</protein>
<evidence type="ECO:0000259" key="4">
    <source>
        <dbReference type="PROSITE" id="PS51910"/>
    </source>
</evidence>
<dbReference type="PANTHER" id="PTHR45708">
    <property type="entry name" value="ENDOCHITINASE"/>
    <property type="match status" value="1"/>
</dbReference>
<dbReference type="GO" id="GO:0008061">
    <property type="term" value="F:chitin binding"/>
    <property type="evidence" value="ECO:0007669"/>
    <property type="project" value="UniProtKB-KW"/>
</dbReference>
<dbReference type="SUPFAM" id="SSF51445">
    <property type="entry name" value="(Trans)glycosidases"/>
    <property type="match status" value="1"/>
</dbReference>
<dbReference type="GO" id="GO:0005576">
    <property type="term" value="C:extracellular region"/>
    <property type="evidence" value="ECO:0007669"/>
    <property type="project" value="TreeGrafter"/>
</dbReference>
<keyword evidence="2" id="KW-0378">Hydrolase</keyword>
<keyword evidence="1" id="KW-0147">Chitin-binding</keyword>
<proteinExistence type="predicted"/>
<dbReference type="GO" id="GO:0004568">
    <property type="term" value="F:chitinase activity"/>
    <property type="evidence" value="ECO:0007669"/>
    <property type="project" value="TreeGrafter"/>
</dbReference>
<accession>A0AA40B686</accession>
<dbReference type="Gene3D" id="3.20.20.80">
    <property type="entry name" value="Glycosidases"/>
    <property type="match status" value="1"/>
</dbReference>
<dbReference type="GO" id="GO:0005975">
    <property type="term" value="P:carbohydrate metabolic process"/>
    <property type="evidence" value="ECO:0007669"/>
    <property type="project" value="InterPro"/>
</dbReference>
<reference evidence="5" key="1">
    <citation type="submission" date="2023-06" db="EMBL/GenBank/DDBJ databases">
        <title>Genome-scale phylogeny and comparative genomics of the fungal order Sordariales.</title>
        <authorList>
            <consortium name="Lawrence Berkeley National Laboratory"/>
            <person name="Hensen N."/>
            <person name="Bonometti L."/>
            <person name="Westerberg I."/>
            <person name="Brannstrom I.O."/>
            <person name="Guillou S."/>
            <person name="Cros-Aarteil S."/>
            <person name="Calhoun S."/>
            <person name="Haridas S."/>
            <person name="Kuo A."/>
            <person name="Mondo S."/>
            <person name="Pangilinan J."/>
            <person name="Riley R."/>
            <person name="LaButti K."/>
            <person name="Andreopoulos B."/>
            <person name="Lipzen A."/>
            <person name="Chen C."/>
            <person name="Yanf M."/>
            <person name="Daum C."/>
            <person name="Ng V."/>
            <person name="Clum A."/>
            <person name="Steindorff A."/>
            <person name="Ohm R."/>
            <person name="Martin F."/>
            <person name="Silar P."/>
            <person name="Natvig D."/>
            <person name="Lalanne C."/>
            <person name="Gautier V."/>
            <person name="Ament-velasquez S.L."/>
            <person name="Kruys A."/>
            <person name="Hutchinson M.I."/>
            <person name="Powell A.J."/>
            <person name="Barry K."/>
            <person name="Miller A.N."/>
            <person name="Grigoriev I.V."/>
            <person name="Debuchy R."/>
            <person name="Gladieux P."/>
            <person name="Thoren M.H."/>
            <person name="Johannesson H."/>
        </authorList>
    </citation>
    <scope>NUCLEOTIDE SEQUENCE</scope>
    <source>
        <strain evidence="5">SMH2392-1A</strain>
    </source>
</reference>
<dbReference type="InterPro" id="IPR017853">
    <property type="entry name" value="GH"/>
</dbReference>
<dbReference type="AlphaFoldDB" id="A0AA40B686"/>
<keyword evidence="6" id="KW-1185">Reference proteome</keyword>
<evidence type="ECO:0000256" key="1">
    <source>
        <dbReference type="ARBA" id="ARBA00022669"/>
    </source>
</evidence>
<name>A0AA40B686_9PEZI</name>
<feature type="domain" description="GH18" evidence="4">
    <location>
        <begin position="120"/>
        <end position="235"/>
    </location>
</feature>
<dbReference type="PROSITE" id="PS51910">
    <property type="entry name" value="GH18_2"/>
    <property type="match status" value="1"/>
</dbReference>
<dbReference type="RefSeq" id="XP_060301326.1">
    <property type="nucleotide sequence ID" value="XM_060439535.1"/>
</dbReference>
<organism evidence="5 6">
    <name type="scientific">Lasiosphaeria miniovina</name>
    <dbReference type="NCBI Taxonomy" id="1954250"/>
    <lineage>
        <taxon>Eukaryota</taxon>
        <taxon>Fungi</taxon>
        <taxon>Dikarya</taxon>
        <taxon>Ascomycota</taxon>
        <taxon>Pezizomycotina</taxon>
        <taxon>Sordariomycetes</taxon>
        <taxon>Sordariomycetidae</taxon>
        <taxon>Sordariales</taxon>
        <taxon>Lasiosphaeriaceae</taxon>
        <taxon>Lasiosphaeria</taxon>
    </lineage>
</organism>
<dbReference type="InterPro" id="IPR001223">
    <property type="entry name" value="Glyco_hydro18_cat"/>
</dbReference>
<evidence type="ECO:0000256" key="2">
    <source>
        <dbReference type="ARBA" id="ARBA00022801"/>
    </source>
</evidence>
<evidence type="ECO:0000313" key="6">
    <source>
        <dbReference type="Proteomes" id="UP001172101"/>
    </source>
</evidence>
<dbReference type="InterPro" id="IPR050542">
    <property type="entry name" value="Glycosyl_Hydrlase18_Chitinase"/>
</dbReference>
<comment type="caution">
    <text evidence="5">The sequence shown here is derived from an EMBL/GenBank/DDBJ whole genome shotgun (WGS) entry which is preliminary data.</text>
</comment>
<dbReference type="GeneID" id="85322805"/>
<dbReference type="Proteomes" id="UP001172101">
    <property type="component" value="Unassembled WGS sequence"/>
</dbReference>
<gene>
    <name evidence="5" type="ORF">B0T26DRAFT_672995</name>
</gene>
<evidence type="ECO:0000313" key="5">
    <source>
        <dbReference type="EMBL" id="KAK0728471.1"/>
    </source>
</evidence>
<sequence length="235" mass="24001">MLLPAANTKGEVGGAPLPVTIPAPLSTSARLLASQVSSLLAPVPRSPQLLAVSSLKFSAHCQQLSGGGVVSRVVSPLPPSVSLVNLGPLPKVSIPNVIPTAIANLISALTSYFFNPRAGANLAVYFSQSGATATASLVAQCADPNVDIMVLGFLTSISYRGSSFPQIQLSPALSGTQTPLMSFLAPGLAYYATLESETKACQAWYGKKVLLSLGGAGSNLGLSSDAESLNFANTL</sequence>
<dbReference type="EMBL" id="JAUIRO010000002">
    <property type="protein sequence ID" value="KAK0728471.1"/>
    <property type="molecule type" value="Genomic_DNA"/>
</dbReference>